<evidence type="ECO:0000313" key="2">
    <source>
        <dbReference type="EMBL" id="AGX03444.1"/>
    </source>
</evidence>
<dbReference type="PATRIC" id="fig|1367477.3.peg.1436"/>
<organism evidence="2 3">
    <name type="scientific">Bacillus infantis NRRL B-14911</name>
    <dbReference type="NCBI Taxonomy" id="1367477"/>
    <lineage>
        <taxon>Bacteria</taxon>
        <taxon>Bacillati</taxon>
        <taxon>Bacillota</taxon>
        <taxon>Bacilli</taxon>
        <taxon>Bacillales</taxon>
        <taxon>Bacillaceae</taxon>
        <taxon>Bacillus</taxon>
    </lineage>
</organism>
<dbReference type="STRING" id="1367477.N288_07570"/>
<dbReference type="HOGENOM" id="CLU_089561_0_0_9"/>
<accession>U5L6I4</accession>
<name>U5L6I4_9BACI</name>
<feature type="domain" description="DUF2268" evidence="1">
    <location>
        <begin position="65"/>
        <end position="254"/>
    </location>
</feature>
<dbReference type="KEGG" id="bif:N288_07570"/>
<dbReference type="EMBL" id="CP006643">
    <property type="protein sequence ID" value="AGX03444.1"/>
    <property type="molecule type" value="Genomic_DNA"/>
</dbReference>
<evidence type="ECO:0000313" key="3">
    <source>
        <dbReference type="Proteomes" id="UP000017805"/>
    </source>
</evidence>
<evidence type="ECO:0000259" key="1">
    <source>
        <dbReference type="Pfam" id="PF10026"/>
    </source>
</evidence>
<sequence length="261" mass="30998">MGIMETDKWLEQDFWEPEKICSRLLDKFGEKEPEPIYGYLTRFGMYRPDRVNFRVYEELAGQGTWKSAGGLFKKYRKKWNGPDIPVYIFPVNRSGSRARRSGTVKSGVSFPDKMFLFFEHAQDDKELESLFIHEYHHVCRIREQKKKLQDYTLMDSMVLEGMAEYAVEMNCGKEYVAAWCTRYTEKELGNWWEKYIKENLKKTKKDHVHDQILFGKGRYPDLLGYAAGYWIVKQYFEKNNFSTKVSFNLKPETLGDQIIIF</sequence>
<keyword evidence="3" id="KW-1185">Reference proteome</keyword>
<proteinExistence type="predicted"/>
<reference evidence="2 3" key="1">
    <citation type="submission" date="2013-07" db="EMBL/GenBank/DDBJ databases">
        <title>Complete genome sequence of Bacillus infantis NRRL B-14911 that has potential to induce cardiac disease by antigenic mimicry.</title>
        <authorList>
            <person name="Massilamany C."/>
            <person name="Smith T.P.L."/>
            <person name="Loy J.D."/>
            <person name="Barletta R."/>
            <person name="Reddy J."/>
        </authorList>
    </citation>
    <scope>NUCLEOTIDE SEQUENCE [LARGE SCALE GENOMIC DNA]</scope>
    <source>
        <strain evidence="2 3">NRRL B-14911</strain>
    </source>
</reference>
<gene>
    <name evidence="2" type="ORF">N288_07570</name>
</gene>
<dbReference type="Pfam" id="PF10026">
    <property type="entry name" value="DUF2268"/>
    <property type="match status" value="1"/>
</dbReference>
<dbReference type="InterPro" id="IPR018728">
    <property type="entry name" value="DUF2268"/>
</dbReference>
<protein>
    <recommendedName>
        <fullName evidence="1">DUF2268 domain-containing protein</fullName>
    </recommendedName>
</protein>
<dbReference type="Proteomes" id="UP000017805">
    <property type="component" value="Chromosome"/>
</dbReference>
<dbReference type="AlphaFoldDB" id="U5L6I4"/>